<dbReference type="PANTHER" id="PTHR46348:SF1">
    <property type="entry name" value="DELETED IN LUNG AND ESOPHAGEAL CANCER PROTEIN 1"/>
    <property type="match status" value="1"/>
</dbReference>
<sequence length="2124" mass="238107">MISRSRSLEKESLLLHDDLTPLNFPKPSVPRTSGKMPEGFLHTNAIPESIPSSTICEKSKDPMVRHHNYDKPDDEERLKKANNTPLDSLMTQQHLEQRQRHPVSTIPTHRIGTKRQSISHMLNATLMNAIKMFDSVDPLLPKSSVSSETLHNSFKTKRESCIVSSQKALPLVSHNTTPAVPHRELTVEEDLNYHSHSNLRHRLIQKLDQLDPFDGTDALDSTQGDISRHLLGMDQKLFHEFQKPEHDFPVEQISQQEDQRQIHVIMSECNQKLETLRQARCDILGIQKFSDNGGRKRADAMLNGLEEKYQAIEQSFPTSIPKLDNESCKKGGLISFLDDEEIDDKEMDTIKPQITSKTLLKPDVLASIYRTDTGLKEIPFGEKKGLLREIDTPGILEVDFESPNRLKKHGAATFNSRFSQQKSDKTTTRIEQYSAELKILNRINNRVYYLRNPRFSSIDSSNLPYVNGIRRLTSNTALSAISSDDNMSTQVGPTSYAPPKHSLAYKISEIIAEPSTIYFKEYTPYCTYKKTLTIRNSGQIACRFRVNTRPPYTYSKFFSCKLTKCPIDKEGLVAPGLSCEYTISFTPNSYANFYHTLCVSTEMGKSFEVNIVAKRTPPDLTLPSILNCGPCRKDSIKLKSWDFCNKGGAGRFKIIGPDEDLDPFTVFDKIGVNGNCDTEILRIGCFEIYPSYFSLDHDESSQITVRYLPSDAHTLPNNTMHQEHHDSGLVSRNDRVVLRVVCDNCQTLELPVTGIAEIPKVQIVQIEKHTGEIVTHDKIDSDQRFDLIHNFGDQNPHGVSSMTIVVRNLTHLKLPFKWEHCDNQDERDSFLVEKTKPNASFNITNAKGWLKANGETTFTIEFTPESVRPFDVMAEFLLLNDTHAKESSNNRLCTLGGPGEEKLLMLRLMGTGVSYKVQLDTHLLYLPKILRSGEQYRGRLQITNYSVWKLPFEWMLEGIDCRVLDIMFSGRDGVVPPQSCSYIDMVIIGGFPSTIMGTLVCITANGTGPTLRIPICVTVGLEISSLVFDMDVIDFGLLALGEKKFMKVPLVNNSPMTIVYELSAQKQDCVGDEINSYLMCTPSKGVIAAKSTRMIDLTFIPTWYQQLRGVLECRVHALWFPELDPIYLHNHDIQTMPFVVASAIEMISTVQTPRIEILDPHTCFSCFCNVPVKIRFTLKNQTMLPTKYEWHPVNKDEYSVKFSPRDGELAGGKMVEIQIELEFHVVGTHNNLELFGVVDGMVENRGQLCTSMDVHVNPLEVSFRIVEVDKEVDAHAVIKHTRKPQLFPNRSAYLIFDFGATCPIFETRERTITIQNHSAMSSPFKFWLEKYHPSTQIDSLIDDLGQEILDSGISNDEKKVKYDPQDIHITPKPLLLSPTKVHKIGFNSKSGQGYIDNIKRVRHMIQRMKTLLADGRGAAFHASPAQGIIQPWGKVKVRITSYNNLVGLYEDFLWCEIGNWVKRKIPVRLGVVGTPVRFYGPQLVAKRQDNTNEADRVNFGARVINPGWGGGDNVRVGLSPHYCSETRCSPDLTSGSRTSRVSNHENKDLDIPTPFTKSIMVENQSPRDIVLKWKVFIRKSGLHERTSEEFDSFNADEMMFSQYQVNEGEAGIIEVSPSVLTIPAFEAAPLKCIYRSAVIGSFDALIIADVGYVESDGSLRFAPTRCIERPMATDGMIGGSVKIGDLNTAAKLHIQAKCIEPKLSLDDANGIRIKYATQQKSTDGNPITKVNRSVSAFLKNDSDAVCSFTLEALPADLFSVSGPKSSLKTKGFTPNRSPENEKQTQRKRTGDQTILQVYELKPIEQLLVTVKYSGAHITRIDSPPANQHRLETNDTHSMGADASLVRRTRFNLAQPTNASIPTLAAHSLNDSSESLSPLVSRNGGKHPKTAPERLITNLKSRNEPLMFEPKQDPNSTTDISPLLPENVAILAHDDQKCDNIDPAMEKVLKHKTRQQSYISQQNIIPSKTVEFQDICKSETALLHQRIRVDHKPSISSSSLEPTVPALTNIPNTVPAYSATSPSIKDIALSPEDPGYVLENHSPLTTTNTCENTILPISTHKCNIPPSVQMVGDAAASQDPNATPTVRLKSTNFHPIVTGEIVITFSNNMTQSIPIVVEESVFKTK</sequence>
<feature type="region of interest" description="Disordered" evidence="1">
    <location>
        <begin position="1871"/>
        <end position="1917"/>
    </location>
</feature>
<organism evidence="2 3">
    <name type="scientific">Batrachochytrium salamandrivorans</name>
    <dbReference type="NCBI Taxonomy" id="1357716"/>
    <lineage>
        <taxon>Eukaryota</taxon>
        <taxon>Fungi</taxon>
        <taxon>Fungi incertae sedis</taxon>
        <taxon>Chytridiomycota</taxon>
        <taxon>Chytridiomycota incertae sedis</taxon>
        <taxon>Chytridiomycetes</taxon>
        <taxon>Rhizophydiales</taxon>
        <taxon>Rhizophydiales incertae sedis</taxon>
        <taxon>Batrachochytrium</taxon>
    </lineage>
</organism>
<dbReference type="Gene3D" id="2.60.40.10">
    <property type="entry name" value="Immunoglobulins"/>
    <property type="match status" value="5"/>
</dbReference>
<name>A0ABQ8F3R1_9FUNG</name>
<evidence type="ECO:0000313" key="3">
    <source>
        <dbReference type="Proteomes" id="UP001648503"/>
    </source>
</evidence>
<keyword evidence="3" id="KW-1185">Reference proteome</keyword>
<accession>A0ABQ8F3R1</accession>
<dbReference type="Proteomes" id="UP001648503">
    <property type="component" value="Unassembled WGS sequence"/>
</dbReference>
<feature type="region of interest" description="Disordered" evidence="1">
    <location>
        <begin position="1763"/>
        <end position="1790"/>
    </location>
</feature>
<feature type="compositionally biased region" description="Polar residues" evidence="1">
    <location>
        <begin position="1763"/>
        <end position="1777"/>
    </location>
</feature>
<dbReference type="Pfam" id="PF23316">
    <property type="entry name" value="Ig_DLEC1_6th"/>
    <property type="match status" value="1"/>
</dbReference>
<dbReference type="InterPro" id="IPR033304">
    <property type="entry name" value="DLEC1"/>
</dbReference>
<dbReference type="PANTHER" id="PTHR46348">
    <property type="entry name" value="DELETED IN LUNG AND ESOPHAGEAL CANCER PROTEIN 1"/>
    <property type="match status" value="1"/>
</dbReference>
<dbReference type="EMBL" id="JAFCIX010000403">
    <property type="protein sequence ID" value="KAH6591609.1"/>
    <property type="molecule type" value="Genomic_DNA"/>
</dbReference>
<evidence type="ECO:0008006" key="4">
    <source>
        <dbReference type="Google" id="ProtNLM"/>
    </source>
</evidence>
<protein>
    <recommendedName>
        <fullName evidence="4">MSP domain-containing protein</fullName>
    </recommendedName>
</protein>
<reference evidence="2 3" key="1">
    <citation type="submission" date="2021-02" db="EMBL/GenBank/DDBJ databases">
        <title>Variation within the Batrachochytrium salamandrivorans European outbreak.</title>
        <authorList>
            <person name="Kelly M."/>
            <person name="Pasmans F."/>
            <person name="Shea T.P."/>
            <person name="Munoz J.F."/>
            <person name="Carranza S."/>
            <person name="Cuomo C.A."/>
            <person name="Martel A."/>
        </authorList>
    </citation>
    <scope>NUCLEOTIDE SEQUENCE [LARGE SCALE GENOMIC DNA]</scope>
    <source>
        <strain evidence="2 3">AMFP18/2</strain>
    </source>
</reference>
<evidence type="ECO:0000256" key="1">
    <source>
        <dbReference type="SAM" id="MobiDB-lite"/>
    </source>
</evidence>
<comment type="caution">
    <text evidence="2">The sequence shown here is derived from an EMBL/GenBank/DDBJ whole genome shotgun (WGS) entry which is preliminary data.</text>
</comment>
<feature type="compositionally biased region" description="Basic and acidic residues" evidence="1">
    <location>
        <begin position="1778"/>
        <end position="1790"/>
    </location>
</feature>
<dbReference type="InterPro" id="IPR013783">
    <property type="entry name" value="Ig-like_fold"/>
</dbReference>
<evidence type="ECO:0000313" key="2">
    <source>
        <dbReference type="EMBL" id="KAH6591609.1"/>
    </source>
</evidence>
<proteinExistence type="predicted"/>
<gene>
    <name evidence="2" type="ORF">BASA50_008583</name>
</gene>